<dbReference type="SUPFAM" id="SSF55729">
    <property type="entry name" value="Acyl-CoA N-acyltransferases (Nat)"/>
    <property type="match status" value="1"/>
</dbReference>
<dbReference type="Pfam" id="PF13508">
    <property type="entry name" value="Acetyltransf_7"/>
    <property type="match status" value="1"/>
</dbReference>
<dbReference type="EMBL" id="JALPTH010000010">
    <property type="protein sequence ID" value="MCK8678271.1"/>
    <property type="molecule type" value="Genomic_DNA"/>
</dbReference>
<protein>
    <submittedName>
        <fullName evidence="2">GNAT family N-acetyltransferase</fullName>
        <ecNumber evidence="2">2.3.1.-</ecNumber>
    </submittedName>
</protein>
<dbReference type="InterPro" id="IPR000182">
    <property type="entry name" value="GNAT_dom"/>
</dbReference>
<name>A0ABT0IAC0_9ACTN</name>
<sequence>MPRRRGPVVRTATRRDAEALHRLSRTFARTGALRERPAALYAEMAGEFLVAEAPNGALEGCVALRHHPAEPGPGTLAVLYNFCVAPASQGRGTGSALLRAVLARAEAEGVRALFTATTGGGELFLRYGFAPGDDHRAPAAWRAALDPGRGSVVLSRALGH</sequence>
<keyword evidence="3" id="KW-1185">Reference proteome</keyword>
<evidence type="ECO:0000259" key="1">
    <source>
        <dbReference type="PROSITE" id="PS51186"/>
    </source>
</evidence>
<dbReference type="EC" id="2.3.1.-" evidence="2"/>
<dbReference type="Gene3D" id="3.40.630.30">
    <property type="match status" value="1"/>
</dbReference>
<comment type="caution">
    <text evidence="2">The sequence shown here is derived from an EMBL/GenBank/DDBJ whole genome shotgun (WGS) entry which is preliminary data.</text>
</comment>
<keyword evidence="2" id="KW-0808">Transferase</keyword>
<dbReference type="CDD" id="cd04301">
    <property type="entry name" value="NAT_SF"/>
    <property type="match status" value="1"/>
</dbReference>
<organism evidence="2 3">
    <name type="scientific">Streptomyces lichenis</name>
    <dbReference type="NCBI Taxonomy" id="2306967"/>
    <lineage>
        <taxon>Bacteria</taxon>
        <taxon>Bacillati</taxon>
        <taxon>Actinomycetota</taxon>
        <taxon>Actinomycetes</taxon>
        <taxon>Kitasatosporales</taxon>
        <taxon>Streptomycetaceae</taxon>
        <taxon>Streptomyces</taxon>
    </lineage>
</organism>
<dbReference type="InterPro" id="IPR016181">
    <property type="entry name" value="Acyl_CoA_acyltransferase"/>
</dbReference>
<proteinExistence type="predicted"/>
<feature type="domain" description="N-acetyltransferase" evidence="1">
    <location>
        <begin position="7"/>
        <end position="159"/>
    </location>
</feature>
<gene>
    <name evidence="2" type="ORF">M1O15_12860</name>
</gene>
<dbReference type="Proteomes" id="UP001522868">
    <property type="component" value="Unassembled WGS sequence"/>
</dbReference>
<dbReference type="GO" id="GO:0016746">
    <property type="term" value="F:acyltransferase activity"/>
    <property type="evidence" value="ECO:0007669"/>
    <property type="project" value="UniProtKB-KW"/>
</dbReference>
<dbReference type="PROSITE" id="PS51186">
    <property type="entry name" value="GNAT"/>
    <property type="match status" value="1"/>
</dbReference>
<accession>A0ABT0IAC0</accession>
<dbReference type="RefSeq" id="WP_248633860.1">
    <property type="nucleotide sequence ID" value="NZ_JALPTH010000010.1"/>
</dbReference>
<evidence type="ECO:0000313" key="2">
    <source>
        <dbReference type="EMBL" id="MCK8678271.1"/>
    </source>
</evidence>
<evidence type="ECO:0000313" key="3">
    <source>
        <dbReference type="Proteomes" id="UP001522868"/>
    </source>
</evidence>
<keyword evidence="2" id="KW-0012">Acyltransferase</keyword>
<reference evidence="2 3" key="1">
    <citation type="submission" date="2022-04" db="EMBL/GenBank/DDBJ databases">
        <title>Streptomyces sp. nov. LCR6-01 isolated from Lichen of Dirinaria sp.</title>
        <authorList>
            <person name="Kanchanasin P."/>
            <person name="Tanasupawat S."/>
            <person name="Phongsopitanun W."/>
        </authorList>
    </citation>
    <scope>NUCLEOTIDE SEQUENCE [LARGE SCALE GENOMIC DNA]</scope>
    <source>
        <strain evidence="2 3">LCR6-01</strain>
    </source>
</reference>